<reference evidence="1 2" key="1">
    <citation type="journal article" date="2024" name="Genome Biol. Evol.">
        <title>Chromosome-level genome assembly of the viviparous eelpout Zoarces viviparus.</title>
        <authorList>
            <person name="Fuhrmann N."/>
            <person name="Brasseur M.V."/>
            <person name="Bakowski C.E."/>
            <person name="Podsiadlowski L."/>
            <person name="Prost S."/>
            <person name="Krehenwinkel H."/>
            <person name="Mayer C."/>
        </authorList>
    </citation>
    <scope>NUCLEOTIDE SEQUENCE [LARGE SCALE GENOMIC DNA]</scope>
    <source>
        <strain evidence="1">NO-MEL_2022_Ind0_liver</strain>
    </source>
</reference>
<gene>
    <name evidence="1" type="ORF">VZT92_005682</name>
</gene>
<sequence>MLALGLIKAQEASVPAGVTVGWCGGELGHGRAGTDKASEPICHIYGWTVTRLGRPAKRRCAASDYGRVSRSARQTESGHMLTLALVMLMEAKQAGILLRALLKGTSSGN</sequence>
<accession>A0AAW1FT72</accession>
<comment type="caution">
    <text evidence="1">The sequence shown here is derived from an EMBL/GenBank/DDBJ whole genome shotgun (WGS) entry which is preliminary data.</text>
</comment>
<organism evidence="1 2">
    <name type="scientific">Zoarces viviparus</name>
    <name type="common">Viviparous eelpout</name>
    <name type="synonym">Blennius viviparus</name>
    <dbReference type="NCBI Taxonomy" id="48416"/>
    <lineage>
        <taxon>Eukaryota</taxon>
        <taxon>Metazoa</taxon>
        <taxon>Chordata</taxon>
        <taxon>Craniata</taxon>
        <taxon>Vertebrata</taxon>
        <taxon>Euteleostomi</taxon>
        <taxon>Actinopterygii</taxon>
        <taxon>Neopterygii</taxon>
        <taxon>Teleostei</taxon>
        <taxon>Neoteleostei</taxon>
        <taxon>Acanthomorphata</taxon>
        <taxon>Eupercaria</taxon>
        <taxon>Perciformes</taxon>
        <taxon>Cottioidei</taxon>
        <taxon>Zoarcales</taxon>
        <taxon>Zoarcidae</taxon>
        <taxon>Zoarcinae</taxon>
        <taxon>Zoarces</taxon>
    </lineage>
</organism>
<name>A0AAW1FT72_ZOAVI</name>
<dbReference type="Proteomes" id="UP001488805">
    <property type="component" value="Unassembled WGS sequence"/>
</dbReference>
<keyword evidence="2" id="KW-1185">Reference proteome</keyword>
<dbReference type="AlphaFoldDB" id="A0AAW1FT72"/>
<protein>
    <submittedName>
        <fullName evidence="1">Uncharacterized protein</fullName>
    </submittedName>
</protein>
<proteinExistence type="predicted"/>
<dbReference type="EMBL" id="JBCEZU010000034">
    <property type="protein sequence ID" value="KAK9538127.1"/>
    <property type="molecule type" value="Genomic_DNA"/>
</dbReference>
<evidence type="ECO:0000313" key="2">
    <source>
        <dbReference type="Proteomes" id="UP001488805"/>
    </source>
</evidence>
<evidence type="ECO:0000313" key="1">
    <source>
        <dbReference type="EMBL" id="KAK9538127.1"/>
    </source>
</evidence>